<comment type="caution">
    <text evidence="2">The sequence shown here is derived from an EMBL/GenBank/DDBJ whole genome shotgun (WGS) entry which is preliminary data.</text>
</comment>
<dbReference type="InterPro" id="IPR050944">
    <property type="entry name" value="FAM83"/>
</dbReference>
<gene>
    <name evidence="2" type="ORF">ABMA27_008985</name>
</gene>
<feature type="region of interest" description="Disordered" evidence="1">
    <location>
        <begin position="1474"/>
        <end position="1497"/>
    </location>
</feature>
<feature type="compositionally biased region" description="Basic residues" evidence="1">
    <location>
        <begin position="1179"/>
        <end position="1188"/>
    </location>
</feature>
<feature type="compositionally biased region" description="Basic residues" evidence="1">
    <location>
        <begin position="436"/>
        <end position="450"/>
    </location>
</feature>
<keyword evidence="3" id="KW-1185">Reference proteome</keyword>
<feature type="compositionally biased region" description="Basic and acidic residues" evidence="1">
    <location>
        <begin position="1189"/>
        <end position="1199"/>
    </location>
</feature>
<organism evidence="2 3">
    <name type="scientific">Loxostege sticticalis</name>
    <name type="common">Beet webworm moth</name>
    <dbReference type="NCBI Taxonomy" id="481309"/>
    <lineage>
        <taxon>Eukaryota</taxon>
        <taxon>Metazoa</taxon>
        <taxon>Ecdysozoa</taxon>
        <taxon>Arthropoda</taxon>
        <taxon>Hexapoda</taxon>
        <taxon>Insecta</taxon>
        <taxon>Pterygota</taxon>
        <taxon>Neoptera</taxon>
        <taxon>Endopterygota</taxon>
        <taxon>Lepidoptera</taxon>
        <taxon>Glossata</taxon>
        <taxon>Ditrysia</taxon>
        <taxon>Pyraloidea</taxon>
        <taxon>Crambidae</taxon>
        <taxon>Pyraustinae</taxon>
        <taxon>Loxostege</taxon>
    </lineage>
</organism>
<feature type="compositionally biased region" description="Basic and acidic residues" evidence="1">
    <location>
        <begin position="424"/>
        <end position="435"/>
    </location>
</feature>
<protein>
    <recommendedName>
        <fullName evidence="4">Telomere-associated protein RIF1</fullName>
    </recommendedName>
</protein>
<accession>A0ABR3H9H5</accession>
<feature type="compositionally biased region" description="Basic and acidic residues" evidence="1">
    <location>
        <begin position="1564"/>
        <end position="1575"/>
    </location>
</feature>
<feature type="region of interest" description="Disordered" evidence="1">
    <location>
        <begin position="900"/>
        <end position="1004"/>
    </location>
</feature>
<dbReference type="PANTHER" id="PTHR16181:SF29">
    <property type="entry name" value="PROTEIN FAM83A-RELATED"/>
    <property type="match status" value="1"/>
</dbReference>
<feature type="compositionally biased region" description="Low complexity" evidence="1">
    <location>
        <begin position="1481"/>
        <end position="1490"/>
    </location>
</feature>
<feature type="compositionally biased region" description="Basic and acidic residues" evidence="1">
    <location>
        <begin position="966"/>
        <end position="975"/>
    </location>
</feature>
<feature type="region of interest" description="Disordered" evidence="1">
    <location>
        <begin position="1055"/>
        <end position="1199"/>
    </location>
</feature>
<feature type="region of interest" description="Disordered" evidence="1">
    <location>
        <begin position="1431"/>
        <end position="1454"/>
    </location>
</feature>
<dbReference type="PANTHER" id="PTHR16181">
    <property type="entry name" value="PROTEIN FAM83A-RELATED"/>
    <property type="match status" value="1"/>
</dbReference>
<reference evidence="2 3" key="1">
    <citation type="submission" date="2024-06" db="EMBL/GenBank/DDBJ databases">
        <title>A chromosome-level genome assembly of beet webworm, Loxostege sticticalis.</title>
        <authorList>
            <person name="Zhang Y."/>
        </authorList>
    </citation>
    <scope>NUCLEOTIDE SEQUENCE [LARGE SCALE GENOMIC DNA]</scope>
    <source>
        <strain evidence="2">AQ026</strain>
        <tissue evidence="2">Whole body</tissue>
    </source>
</reference>
<feature type="compositionally biased region" description="Low complexity" evidence="1">
    <location>
        <begin position="1694"/>
        <end position="1705"/>
    </location>
</feature>
<evidence type="ECO:0000313" key="3">
    <source>
        <dbReference type="Proteomes" id="UP001549920"/>
    </source>
</evidence>
<feature type="compositionally biased region" description="Basic and acidic residues" evidence="1">
    <location>
        <begin position="930"/>
        <end position="939"/>
    </location>
</feature>
<dbReference type="EMBL" id="JBEUOH010000023">
    <property type="protein sequence ID" value="KAL0861443.1"/>
    <property type="molecule type" value="Genomic_DNA"/>
</dbReference>
<feature type="region of interest" description="Disordered" evidence="1">
    <location>
        <begin position="518"/>
        <end position="544"/>
    </location>
</feature>
<feature type="region of interest" description="Disordered" evidence="1">
    <location>
        <begin position="1680"/>
        <end position="1719"/>
    </location>
</feature>
<proteinExistence type="predicted"/>
<feature type="region of interest" description="Disordered" evidence="1">
    <location>
        <begin position="1564"/>
        <end position="1636"/>
    </location>
</feature>
<name>A0ABR3H9H5_LOXSC</name>
<sequence>MDLDKMLKNVNNLNDYISITQEIVNYSHNNTKIQFNMSSVLLLKKVRSLEIEYFNKCEGNGAALVLFGRMVEQPPSKTWGLLGKELVALLQYWLDAMRKHLIKHSHHWWIFLKLLLKFIKSMRVKDNSLPDTLVEGTAECLLDLATSTEADTAQRHEILYCLNLCCAESSREIRFALRTRFENYFTKLATLMATCAHLPTQYSMLETLLRWLLPRHEASARQAAAARWFPTPVFGKKALQLFLERPWQNFFQDARDFLNAFNFTGNLVTSFLCRKITVGSVTVVSGTEKRETWLDLNSWDSSATVVLDPRLLDALCVPDAPTWESLRVPAHDTTTLQLCREASQVTLVIHTTRPPQLCPSDAVISEGCEVRVAFSSATDLRRLDRALRDVFTHKYQVLLDLDKPTSLSPQERNENKKLNSSLEEDTRFSHPVEVQKRKRSGYMVRSRHPAAWKSPSTASTTSLAQLHEKLASLPQYKFDKEAVHVCALPELSTVTEVSESDDRQSLLSNSTFKINRPFGVCHRSNKSSDRNSQSDGEVHNKPKVRRYLSPAAKDEDNSTSCLLVATIGSADESIINDTLERLNKNKDFQPDNIVDLLVQEALQKDFHDKDLRDSGINTGDNKKTQEPAETYSEAIENTPIEKLNADLVQNKEVNAKACTVISNTTTDESNDVVYDTPLNFVNVRKRNAKTRVPQKHVVQKPNEGQIFDVKEVEKFFSQHISENNRGEIVISPTLARKINETSSESSEQFEDCLIIHEENNLNVEQIDVYDIDIIECLNSIVDKVCSDFDKCTELMSRDTTALELINIADNITEDNPKENVLPLKDVSNIEKMPTEDQNETVESKQTNTKPNKSIKLKFNTKRTVKSRANAKKKKNKLELEPAFNMSPIKEVNDTVVPATTVKTPESRKSPSNESVELGSALTKRKRKLYSPKDEGDNERVMQVTELDDDKDFKTSKVQTPKYKATSYKDIEMDRQKRLRQPRRRSKAKSESSPSPRTKKMDDIFNKLKEKVEGTEPVKIVDKKASEKDLGVYNFTSDSEDEDFKRKKIEVQKRISSTTIASGDSIMSTRHGRSINRVNYSETKSSDEASKKKTPKQKRTVKRKKAQPKSRVSKPVKTVTPLIDEKMRDAVPEELNTSIVVDKPSEEIPGEPKLMLPVKPQMEPIPDETVTEAVNESHEKPKKTTRKNKKTDALSLRKEKNDKLNRLNIERDNDDRTTSPLPGLIVESMPAHNDDANDSVSANMLLKFKKIYQDGPEAYINESNTTQNLLSDVERINYSPLPMNITDELNQAGNYSKLSDVSNEITEIPDKSSQKKTNRKEIVIDLSDTCNPKTDSAKLLKIKKEKGVEMKKKSRNTTPELINLTKISDDKSEVSIATVGKSPITAHGDSDEHPPNSELLTANIKPRDLDIEYMEQSMKDYFDRLRAEVNEVQSNGTGKDSIDSDSTRVLNNDDRRSPVVSVARLSIEDISKWLPSRRNSDTDSSSLNSPSKEVLKHNHTLNINVKDNSDQESDNDNSPVQIIDKISLEFDFGNKKGKTNKKQKTKKALDTEEIAFILSNDDPDRCNKLEEDESKKRSGKKTKNANLEDAKTVKSSKWLRSRNQRDGTESNSKSISPLIKNATPKKTRIMQASQKNRKSLISPIKLFDDFKVSKDESSSSTTVKKLESIITNLEDELKHDLDKPSYSKSKKKETSSAASKISSSTKVEANVSRLKRKSKSPVIGNVKRRKVEEAMVSISDSGPSVSSVNEWFRRNAPMNRAVNIHASFRESIENVMEKLDTTLVEIHQNTSKKFIHMFVDAQKRLNSLKQERRNMYKTVASDILAQVVKVMDEKFADLDRRSQEMDAEFMEQLKVQASSLIREDCKKKQAMVSLLREDLNATLARMDRKGRGDTL</sequence>
<feature type="compositionally biased region" description="Polar residues" evidence="1">
    <location>
        <begin position="1055"/>
        <end position="1067"/>
    </location>
</feature>
<evidence type="ECO:0008006" key="4">
    <source>
        <dbReference type="Google" id="ProtNLM"/>
    </source>
</evidence>
<feature type="compositionally biased region" description="Basic and acidic residues" evidence="1">
    <location>
        <begin position="1439"/>
        <end position="1454"/>
    </location>
</feature>
<feature type="compositionally biased region" description="Basic residues" evidence="1">
    <location>
        <begin position="1091"/>
        <end position="1113"/>
    </location>
</feature>
<dbReference type="Proteomes" id="UP001549920">
    <property type="component" value="Unassembled WGS sequence"/>
</dbReference>
<evidence type="ECO:0000256" key="1">
    <source>
        <dbReference type="SAM" id="MobiDB-lite"/>
    </source>
</evidence>
<evidence type="ECO:0000313" key="2">
    <source>
        <dbReference type="EMBL" id="KAL0861443.1"/>
    </source>
</evidence>
<feature type="region of interest" description="Disordered" evidence="1">
    <location>
        <begin position="405"/>
        <end position="458"/>
    </location>
</feature>
<feature type="compositionally biased region" description="Basic residues" evidence="1">
    <location>
        <begin position="976"/>
        <end position="986"/>
    </location>
</feature>